<dbReference type="eggNOG" id="COG0151">
    <property type="taxonomic scope" value="Bacteria"/>
</dbReference>
<comment type="caution">
    <text evidence="6">The sequence shown here is derived from an EMBL/GenBank/DDBJ whole genome shotgun (WGS) entry which is preliminary data.</text>
</comment>
<reference evidence="6" key="1">
    <citation type="submission" date="2014-02" db="EMBL/GenBank/DDBJ databases">
        <title>Expanding our view of genomic diversity in Candidatus Accumulibacter clades.</title>
        <authorList>
            <person name="Skennerton C.T."/>
            <person name="Barr J.J."/>
            <person name="Slater F.R."/>
            <person name="Bond P.L."/>
            <person name="Tyson G.W."/>
        </authorList>
    </citation>
    <scope>NUCLEOTIDE SEQUENCE [LARGE SCALE GENOMIC DNA]</scope>
</reference>
<dbReference type="InterPro" id="IPR013815">
    <property type="entry name" value="ATP_grasp_subdomain_1"/>
</dbReference>
<evidence type="ECO:0000313" key="7">
    <source>
        <dbReference type="Proteomes" id="UP000022141"/>
    </source>
</evidence>
<dbReference type="GO" id="GO:0016740">
    <property type="term" value="F:transferase activity"/>
    <property type="evidence" value="ECO:0007669"/>
    <property type="project" value="UniProtKB-KW"/>
</dbReference>
<evidence type="ECO:0000313" key="6">
    <source>
        <dbReference type="EMBL" id="EXI88301.1"/>
    </source>
</evidence>
<dbReference type="PANTHER" id="PTHR43585">
    <property type="entry name" value="FUMIPYRROLE BIOSYNTHESIS PROTEIN C"/>
    <property type="match status" value="1"/>
</dbReference>
<proteinExistence type="predicted"/>
<dbReference type="InterPro" id="IPR052032">
    <property type="entry name" value="ATP-dep_AA_Ligase"/>
</dbReference>
<evidence type="ECO:0000256" key="2">
    <source>
        <dbReference type="ARBA" id="ARBA00022741"/>
    </source>
</evidence>
<evidence type="ECO:0000256" key="4">
    <source>
        <dbReference type="PROSITE-ProRule" id="PRU00409"/>
    </source>
</evidence>
<dbReference type="EC" id="2.1.2.-" evidence="6"/>
<dbReference type="GO" id="GO:0005524">
    <property type="term" value="F:ATP binding"/>
    <property type="evidence" value="ECO:0007669"/>
    <property type="project" value="UniProtKB-UniRule"/>
</dbReference>
<dbReference type="EMBL" id="JEMY01000027">
    <property type="protein sequence ID" value="EXI88301.1"/>
    <property type="molecule type" value="Genomic_DNA"/>
</dbReference>
<gene>
    <name evidence="6" type="primary">purT</name>
    <name evidence="6" type="ORF">AW11_02187</name>
</gene>
<evidence type="ECO:0000259" key="5">
    <source>
        <dbReference type="PROSITE" id="PS50975"/>
    </source>
</evidence>
<dbReference type="PATRIC" id="fig|1454004.3.peg.2265"/>
<dbReference type="PROSITE" id="PS50975">
    <property type="entry name" value="ATP_GRASP"/>
    <property type="match status" value="1"/>
</dbReference>
<dbReference type="Gene3D" id="3.30.1490.20">
    <property type="entry name" value="ATP-grasp fold, A domain"/>
    <property type="match status" value="1"/>
</dbReference>
<sequence length="405" mass="43068">MKPKLLHVLGAGPWQLPTVRLAKSIGYRVLVTDVYAERPAYALADFHEVVDITDLERTLQAAIDHRIDGIICDTTDVGVPTAAFVAERLGLPGIGYETALNFTHKGRMRQLTENAGLLVPRYRVISSPVALRNAASEIAYPLIVKPVDNQSGRGVSRVSNDSGLEAAFQAAKSCSRSGDVLIEACVVGHEIIVDGFVVSGQPKILGVADKEPYPDAVTVSARIHYPDGERRPDLDRIQAATSATLSALGLLNGVFHAEFIVQARDVVPIDVAARGGGCMIYSHLIPHVSGINVMRAMIELAMGDLPAIEPATVPRAANIEFIRMPPGRLAEIFGVNAAAALPGVAAIHFNVQVGEQIGALDDKDCRPGYVVALANTAAQVIDVSRRAKSLLSVRMDGTAGPVAVF</sequence>
<dbReference type="InterPro" id="IPR011761">
    <property type="entry name" value="ATP-grasp"/>
</dbReference>
<dbReference type="SUPFAM" id="SSF56059">
    <property type="entry name" value="Glutathione synthetase ATP-binding domain-like"/>
    <property type="match status" value="1"/>
</dbReference>
<dbReference type="GO" id="GO:0046872">
    <property type="term" value="F:metal ion binding"/>
    <property type="evidence" value="ECO:0007669"/>
    <property type="project" value="InterPro"/>
</dbReference>
<dbReference type="PANTHER" id="PTHR43585:SF2">
    <property type="entry name" value="ATP-GRASP ENZYME FSQD"/>
    <property type="match status" value="1"/>
</dbReference>
<name>A0A011PLB7_ACCRE</name>
<evidence type="ECO:0000256" key="3">
    <source>
        <dbReference type="ARBA" id="ARBA00022840"/>
    </source>
</evidence>
<dbReference type="Proteomes" id="UP000022141">
    <property type="component" value="Unassembled WGS sequence"/>
</dbReference>
<keyword evidence="7" id="KW-1185">Reference proteome</keyword>
<feature type="domain" description="ATP-grasp" evidence="5">
    <location>
        <begin position="109"/>
        <end position="302"/>
    </location>
</feature>
<keyword evidence="6" id="KW-0808">Transferase</keyword>
<keyword evidence="1" id="KW-0436">Ligase</keyword>
<dbReference type="AlphaFoldDB" id="A0A011PLB7"/>
<dbReference type="InterPro" id="IPR040570">
    <property type="entry name" value="LAL_C2"/>
</dbReference>
<dbReference type="GO" id="GO:0016874">
    <property type="term" value="F:ligase activity"/>
    <property type="evidence" value="ECO:0007669"/>
    <property type="project" value="UniProtKB-KW"/>
</dbReference>
<evidence type="ECO:0000256" key="1">
    <source>
        <dbReference type="ARBA" id="ARBA00022598"/>
    </source>
</evidence>
<dbReference type="Gene3D" id="3.30.470.20">
    <property type="entry name" value="ATP-grasp fold, B domain"/>
    <property type="match status" value="1"/>
</dbReference>
<dbReference type="SUPFAM" id="SSF52440">
    <property type="entry name" value="PreATP-grasp domain"/>
    <property type="match status" value="1"/>
</dbReference>
<keyword evidence="2 4" id="KW-0547">Nucleotide-binding</keyword>
<dbReference type="Pfam" id="PF13535">
    <property type="entry name" value="ATP-grasp_4"/>
    <property type="match status" value="1"/>
</dbReference>
<dbReference type="InterPro" id="IPR016185">
    <property type="entry name" value="PreATP-grasp_dom_sf"/>
</dbReference>
<dbReference type="Pfam" id="PF18603">
    <property type="entry name" value="LAL_C2"/>
    <property type="match status" value="1"/>
</dbReference>
<dbReference type="Gene3D" id="3.40.50.20">
    <property type="match status" value="1"/>
</dbReference>
<dbReference type="STRING" id="1454004.AW11_02187"/>
<accession>A0A011PLB7</accession>
<organism evidence="6 7">
    <name type="scientific">Accumulibacter regalis</name>
    <dbReference type="NCBI Taxonomy" id="522306"/>
    <lineage>
        <taxon>Bacteria</taxon>
        <taxon>Pseudomonadati</taxon>
        <taxon>Pseudomonadota</taxon>
        <taxon>Betaproteobacteria</taxon>
        <taxon>Candidatus Accumulibacter</taxon>
    </lineage>
</organism>
<keyword evidence="3 4" id="KW-0067">ATP-binding</keyword>
<protein>
    <submittedName>
        <fullName evidence="6">Phosphoribosylglycinamide formyltransferase 2</fullName>
        <ecNumber evidence="6">2.1.2.-</ecNumber>
    </submittedName>
</protein>